<gene>
    <name evidence="1" type="ORF">FAK_03350</name>
</gene>
<protein>
    <submittedName>
        <fullName evidence="1">Uncharacterized protein</fullName>
    </submittedName>
</protein>
<organism evidence="1 2">
    <name type="scientific">Desulfoferula mesophila</name>
    <dbReference type="NCBI Taxonomy" id="3058419"/>
    <lineage>
        <taxon>Bacteria</taxon>
        <taxon>Pseudomonadati</taxon>
        <taxon>Thermodesulfobacteriota</taxon>
        <taxon>Desulfarculia</taxon>
        <taxon>Desulfarculales</taxon>
        <taxon>Desulfarculaceae</taxon>
        <taxon>Desulfoferula</taxon>
    </lineage>
</organism>
<keyword evidence="2" id="KW-1185">Reference proteome</keyword>
<name>A0AAU9EJ09_9BACT</name>
<sequence length="45" mass="5012">MNHQRGQFKSLDAAIGGRPRAYVFGYYYYYAPATGTVSLHGARKA</sequence>
<dbReference type="Proteomes" id="UP001366166">
    <property type="component" value="Chromosome"/>
</dbReference>
<evidence type="ECO:0000313" key="1">
    <source>
        <dbReference type="EMBL" id="BEQ13269.1"/>
    </source>
</evidence>
<dbReference type="KEGG" id="dmp:FAK_03350"/>
<reference evidence="2" key="1">
    <citation type="journal article" date="2023" name="Arch. Microbiol.">
        <title>Desulfoferula mesophilus gen. nov. sp. nov., a mesophilic sulfate-reducing bacterium isolated from a brackish lake sediment.</title>
        <authorList>
            <person name="Watanabe T."/>
            <person name="Yabe T."/>
            <person name="Tsuji J.M."/>
            <person name="Fukui M."/>
        </authorList>
    </citation>
    <scope>NUCLEOTIDE SEQUENCE [LARGE SCALE GENOMIC DNA]</scope>
    <source>
        <strain evidence="2">12FAK</strain>
    </source>
</reference>
<dbReference type="EMBL" id="AP028679">
    <property type="protein sequence ID" value="BEQ13269.1"/>
    <property type="molecule type" value="Genomic_DNA"/>
</dbReference>
<proteinExistence type="predicted"/>
<evidence type="ECO:0000313" key="2">
    <source>
        <dbReference type="Proteomes" id="UP001366166"/>
    </source>
</evidence>
<dbReference type="RefSeq" id="WP_338604800.1">
    <property type="nucleotide sequence ID" value="NZ_AP028679.1"/>
</dbReference>
<accession>A0AAU9EJ09</accession>
<dbReference type="AlphaFoldDB" id="A0AAU9EJ09"/>